<reference evidence="2" key="1">
    <citation type="submission" date="2022-10" db="EMBL/GenBank/DDBJ databases">
        <title>Roseovarius pelagicus sp. nov., isolated from Arctic seawater.</title>
        <authorList>
            <person name="Hong Y.W."/>
            <person name="Hwang C.Y."/>
        </authorList>
    </citation>
    <scope>NUCLEOTIDE SEQUENCE</scope>
    <source>
        <strain evidence="2">HL-MP18</strain>
    </source>
</reference>
<name>A0ABY6DCE3_9RHOB</name>
<sequence>MAKSMTTGLSSKRLDKREAVFDRPFPKRWFWFWQHRKASRSGRRLANAKPMAVGRYDAATARMRNILARQRRQLRSQIAVLRLRILVSSVWGFLKRYWRVLLVLSFVAACATASYVYWKDILALADRLADRLISPPAPTSTTPTQPPTGQNP</sequence>
<evidence type="ECO:0000313" key="3">
    <source>
        <dbReference type="Proteomes" id="UP001064087"/>
    </source>
</evidence>
<evidence type="ECO:0000256" key="1">
    <source>
        <dbReference type="SAM" id="Phobius"/>
    </source>
</evidence>
<keyword evidence="1" id="KW-1133">Transmembrane helix</keyword>
<accession>A0ABY6DCE3</accession>
<organism evidence="2 3">
    <name type="scientific">Roseovarius pelagicus</name>
    <dbReference type="NCBI Taxonomy" id="2980108"/>
    <lineage>
        <taxon>Bacteria</taxon>
        <taxon>Pseudomonadati</taxon>
        <taxon>Pseudomonadota</taxon>
        <taxon>Alphaproteobacteria</taxon>
        <taxon>Rhodobacterales</taxon>
        <taxon>Roseobacteraceae</taxon>
        <taxon>Roseovarius</taxon>
    </lineage>
</organism>
<proteinExistence type="predicted"/>
<protein>
    <submittedName>
        <fullName evidence="2">Uncharacterized protein</fullName>
    </submittedName>
</protein>
<keyword evidence="1" id="KW-0812">Transmembrane</keyword>
<gene>
    <name evidence="2" type="ORF">N7U68_03815</name>
</gene>
<dbReference type="RefSeq" id="WP_263048276.1">
    <property type="nucleotide sequence ID" value="NZ_CP106738.1"/>
</dbReference>
<evidence type="ECO:0000313" key="2">
    <source>
        <dbReference type="EMBL" id="UXX83797.1"/>
    </source>
</evidence>
<keyword evidence="3" id="KW-1185">Reference proteome</keyword>
<dbReference type="EMBL" id="CP106738">
    <property type="protein sequence ID" value="UXX83797.1"/>
    <property type="molecule type" value="Genomic_DNA"/>
</dbReference>
<dbReference type="Proteomes" id="UP001064087">
    <property type="component" value="Chromosome"/>
</dbReference>
<keyword evidence="1" id="KW-0472">Membrane</keyword>
<feature type="transmembrane region" description="Helical" evidence="1">
    <location>
        <begin position="100"/>
        <end position="118"/>
    </location>
</feature>